<organism evidence="3 4">
    <name type="scientific">Aureliella helgolandensis</name>
    <dbReference type="NCBI Taxonomy" id="2527968"/>
    <lineage>
        <taxon>Bacteria</taxon>
        <taxon>Pseudomonadati</taxon>
        <taxon>Planctomycetota</taxon>
        <taxon>Planctomycetia</taxon>
        <taxon>Pirellulales</taxon>
        <taxon>Pirellulaceae</taxon>
        <taxon>Aureliella</taxon>
    </lineage>
</organism>
<reference evidence="3 4" key="1">
    <citation type="submission" date="2019-02" db="EMBL/GenBank/DDBJ databases">
        <title>Deep-cultivation of Planctomycetes and their phenomic and genomic characterization uncovers novel biology.</title>
        <authorList>
            <person name="Wiegand S."/>
            <person name="Jogler M."/>
            <person name="Boedeker C."/>
            <person name="Pinto D."/>
            <person name="Vollmers J."/>
            <person name="Rivas-Marin E."/>
            <person name="Kohn T."/>
            <person name="Peeters S.H."/>
            <person name="Heuer A."/>
            <person name="Rast P."/>
            <person name="Oberbeckmann S."/>
            <person name="Bunk B."/>
            <person name="Jeske O."/>
            <person name="Meyerdierks A."/>
            <person name="Storesund J.E."/>
            <person name="Kallscheuer N."/>
            <person name="Luecker S."/>
            <person name="Lage O.M."/>
            <person name="Pohl T."/>
            <person name="Merkel B.J."/>
            <person name="Hornburger P."/>
            <person name="Mueller R.-W."/>
            <person name="Bruemmer F."/>
            <person name="Labrenz M."/>
            <person name="Spormann A.M."/>
            <person name="Op den Camp H."/>
            <person name="Overmann J."/>
            <person name="Amann R."/>
            <person name="Jetten M.S.M."/>
            <person name="Mascher T."/>
            <person name="Medema M.H."/>
            <person name="Devos D.P."/>
            <person name="Kaster A.-K."/>
            <person name="Ovreas L."/>
            <person name="Rohde M."/>
            <person name="Galperin M.Y."/>
            <person name="Jogler C."/>
        </authorList>
    </citation>
    <scope>NUCLEOTIDE SEQUENCE [LARGE SCALE GENOMIC DNA]</scope>
    <source>
        <strain evidence="3 4">Q31a</strain>
    </source>
</reference>
<name>A0A518G9E8_9BACT</name>
<dbReference type="InterPro" id="IPR009671">
    <property type="entry name" value="RraB_dom"/>
</dbReference>
<accession>A0A518G9E8</accession>
<dbReference type="Gene3D" id="3.30.70.970">
    <property type="entry name" value="RraB-like"/>
    <property type="match status" value="1"/>
</dbReference>
<dbReference type="EMBL" id="CP036298">
    <property type="protein sequence ID" value="QDV25211.1"/>
    <property type="molecule type" value="Genomic_DNA"/>
</dbReference>
<keyword evidence="4" id="KW-1185">Reference proteome</keyword>
<dbReference type="Proteomes" id="UP000318017">
    <property type="component" value="Chromosome"/>
</dbReference>
<dbReference type="InterPro" id="IPR036701">
    <property type="entry name" value="RraB-like_sf"/>
</dbReference>
<feature type="transmembrane region" description="Helical" evidence="1">
    <location>
        <begin position="137"/>
        <end position="157"/>
    </location>
</feature>
<feature type="domain" description="Regulator of ribonuclease activity B" evidence="2">
    <location>
        <begin position="176"/>
        <end position="274"/>
    </location>
</feature>
<protein>
    <recommendedName>
        <fullName evidence="2">Regulator of ribonuclease activity B domain-containing protein</fullName>
    </recommendedName>
</protein>
<dbReference type="KEGG" id="ahel:Q31a_35340"/>
<keyword evidence="1" id="KW-0812">Transmembrane</keyword>
<dbReference type="SUPFAM" id="SSF89946">
    <property type="entry name" value="Hypothetical protein VC0424"/>
    <property type="match status" value="1"/>
</dbReference>
<dbReference type="Pfam" id="PF06877">
    <property type="entry name" value="RraB"/>
    <property type="match status" value="1"/>
</dbReference>
<evidence type="ECO:0000313" key="4">
    <source>
        <dbReference type="Proteomes" id="UP000318017"/>
    </source>
</evidence>
<dbReference type="AlphaFoldDB" id="A0A518G9E8"/>
<evidence type="ECO:0000259" key="2">
    <source>
        <dbReference type="Pfam" id="PF06877"/>
    </source>
</evidence>
<proteinExistence type="predicted"/>
<evidence type="ECO:0000256" key="1">
    <source>
        <dbReference type="SAM" id="Phobius"/>
    </source>
</evidence>
<sequence length="278" mass="30171">MSETSYDAFRQKHPQVRALILGTALVAASIPPVDLCFPIGIFSNSKPVAPSRSPTNRSFPQVQILIPKVTASRMNEKLGIADKIGSAINELDIDFSSFTLVGWFVNLLSLGTSGGVAYFACSALIRRNGLNLGVGMTFFLIIIGVTTSVFLTLRWLLDKAGFALTHPTDLIGDSEDASRETLNRMANSGMDMSAVHAIDFWYRFTAKENAEDMQRKAREHAFSVVAIEPNDELGEYDVLVQVQLVPNLDAIGQTEKSLGAIAAQCNGQADGWGVRQSS</sequence>
<gene>
    <name evidence="3" type="ORF">Q31a_35340</name>
</gene>
<keyword evidence="1" id="KW-1133">Transmembrane helix</keyword>
<feature type="transmembrane region" description="Helical" evidence="1">
    <location>
        <begin position="100"/>
        <end position="125"/>
    </location>
</feature>
<evidence type="ECO:0000313" key="3">
    <source>
        <dbReference type="EMBL" id="QDV25211.1"/>
    </source>
</evidence>
<feature type="transmembrane region" description="Helical" evidence="1">
    <location>
        <begin position="18"/>
        <end position="42"/>
    </location>
</feature>
<keyword evidence="1" id="KW-0472">Membrane</keyword>